<evidence type="ECO:0000313" key="3">
    <source>
        <dbReference type="Proteomes" id="UP000270034"/>
    </source>
</evidence>
<dbReference type="KEGG" id="aot:AcetOri_orf03921"/>
<name>A0A2Z5ZK94_9PROT</name>
<evidence type="ECO:0000313" key="2">
    <source>
        <dbReference type="EMBL" id="BBC80926.1"/>
    </source>
</evidence>
<gene>
    <name evidence="2" type="ORF">AcetOrient_orf03921</name>
</gene>
<dbReference type="EMBL" id="AP018515">
    <property type="protein sequence ID" value="BBC80926.1"/>
    <property type="molecule type" value="Genomic_DNA"/>
</dbReference>
<sequence length="313" mass="33249">MQTTALAYLRVSPLPFCPCRTGLPALWQQPLATVRSQTLPPKAPTPPNSGQPCAAATPGPCGTPLAGQHPALAHGAGPTARRRHVVQGLGTGAAALAFGTRPALATPPQTSAPTPTNTAQPPASTAPFFTPAEHAFLQAACERIFPQDESGPGAIALGVPQFIEQQMATPWAQGQTWYMQGPHISGPANLGYQLPYTPQQIYRLGIAGTQHWVQTQHNAAFEALPPAVQDAVLSALEQNATTFENLPSAMFFEQLRSDTLEGAFADPLHGGNRHLAGWKMMNFPGARADYMEWVDRYATPYPYGPVSITGQTG</sequence>
<proteinExistence type="predicted"/>
<feature type="region of interest" description="Disordered" evidence="1">
    <location>
        <begin position="103"/>
        <end position="123"/>
    </location>
</feature>
<dbReference type="GeneID" id="76202878"/>
<accession>A0A2Z5ZK94</accession>
<protein>
    <submittedName>
        <fullName evidence="2">Gluconate 2-dehydrogenase subunit gamma</fullName>
    </submittedName>
</protein>
<dbReference type="Proteomes" id="UP000270034">
    <property type="component" value="Chromosome"/>
</dbReference>
<organism evidence="2 3">
    <name type="scientific">Acetobacter orientalis</name>
    <dbReference type="NCBI Taxonomy" id="146474"/>
    <lineage>
        <taxon>Bacteria</taxon>
        <taxon>Pseudomonadati</taxon>
        <taxon>Pseudomonadota</taxon>
        <taxon>Alphaproteobacteria</taxon>
        <taxon>Acetobacterales</taxon>
        <taxon>Acetobacteraceae</taxon>
        <taxon>Acetobacter</taxon>
    </lineage>
</organism>
<dbReference type="AlphaFoldDB" id="A0A2Z5ZK94"/>
<reference evidence="2 3" key="1">
    <citation type="submission" date="2018-02" db="EMBL/GenBank/DDBJ databases">
        <title>Acetobacter orientalis genome.</title>
        <authorList>
            <person name="Nakashima N."/>
            <person name="Tamura T."/>
        </authorList>
    </citation>
    <scope>NUCLEOTIDE SEQUENCE [LARGE SCALE GENOMIC DNA]</scope>
    <source>
        <strain evidence="2 3">FAN1</strain>
    </source>
</reference>
<dbReference type="Pfam" id="PF13618">
    <property type="entry name" value="Gluconate_2-dh3"/>
    <property type="match status" value="1"/>
</dbReference>
<evidence type="ECO:0000256" key="1">
    <source>
        <dbReference type="SAM" id="MobiDB-lite"/>
    </source>
</evidence>
<dbReference type="InterPro" id="IPR027056">
    <property type="entry name" value="Gluconate_2DH_su3"/>
</dbReference>
<dbReference type="RefSeq" id="WP_158319701.1">
    <property type="nucleotide sequence ID" value="NZ_BAMX01000001.1"/>
</dbReference>
<feature type="region of interest" description="Disordered" evidence="1">
    <location>
        <begin position="37"/>
        <end position="82"/>
    </location>
</feature>